<evidence type="ECO:0000256" key="3">
    <source>
        <dbReference type="ARBA" id="ARBA00022448"/>
    </source>
</evidence>
<dbReference type="InterPro" id="IPR008250">
    <property type="entry name" value="ATPase_P-typ_transduc_dom_A_sf"/>
</dbReference>
<evidence type="ECO:0000256" key="4">
    <source>
        <dbReference type="ARBA" id="ARBA00022692"/>
    </source>
</evidence>
<dbReference type="InterPro" id="IPR036163">
    <property type="entry name" value="HMA_dom_sf"/>
</dbReference>
<dbReference type="InterPro" id="IPR044492">
    <property type="entry name" value="P_typ_ATPase_HD_dom"/>
</dbReference>
<dbReference type="PANTHER" id="PTHR43520:SF8">
    <property type="entry name" value="P-TYPE CU(+) TRANSPORTER"/>
    <property type="match status" value="1"/>
</dbReference>
<dbReference type="PRINTS" id="PR00119">
    <property type="entry name" value="CATATPASE"/>
</dbReference>
<feature type="transmembrane region" description="Helical" evidence="11">
    <location>
        <begin position="368"/>
        <end position="388"/>
    </location>
</feature>
<dbReference type="InterPro" id="IPR017969">
    <property type="entry name" value="Heavy-metal-associated_CS"/>
</dbReference>
<dbReference type="Pfam" id="PF00122">
    <property type="entry name" value="E1-E2_ATPase"/>
    <property type="match status" value="1"/>
</dbReference>
<dbReference type="InterPro" id="IPR018303">
    <property type="entry name" value="ATPase_P-typ_P_site"/>
</dbReference>
<keyword evidence="8" id="KW-1278">Translocase</keyword>
<dbReference type="PROSITE" id="PS00154">
    <property type="entry name" value="ATPASE_E1_E2"/>
    <property type="match status" value="1"/>
</dbReference>
<keyword evidence="3" id="KW-0813">Transport</keyword>
<dbReference type="InterPro" id="IPR006121">
    <property type="entry name" value="HMA_dom"/>
</dbReference>
<feature type="transmembrane region" description="Helical" evidence="11">
    <location>
        <begin position="90"/>
        <end position="112"/>
    </location>
</feature>
<dbReference type="CDD" id="cd02094">
    <property type="entry name" value="P-type_ATPase_Cu-like"/>
    <property type="match status" value="1"/>
</dbReference>
<keyword evidence="10 11" id="KW-0472">Membrane</keyword>
<dbReference type="GO" id="GO:0016887">
    <property type="term" value="F:ATP hydrolysis activity"/>
    <property type="evidence" value="ECO:0007669"/>
    <property type="project" value="InterPro"/>
</dbReference>
<sequence length="737" mass="80931">MITREIVKISKMSCASCSANIENKLKKEKGIMSVNINFASEKANLEFDDEQIKIEKIEKIIESLGYEVEKDKNLNKKKSKKTKIKSDKTILFGISSLGIIIFYLAMGEMFSWPIPKILSGDNNHLIQFGLASVVVFMVVKIWKNGFKNILKMTPNMDSLVFIGTFSAYFYSLINLFKEIFLGINGLHLYFESAALILIFITLGKYLENLSKGRTSEVIKKLIGLQAKTATVIRGNKEETIEISRVIIGDIIIIKPGEKIPVDGIVIDGYSAVDEKMISGESIPVEKNKNDRVIGSTLNKSGFLKIKAEKIGKETMLAQIIKIVEEAMGSKAPIQLLADKVSFYFVPTVIFIAIISFSTWLILGQSFSFALTSFVAVLIIACPCALGLATPTAIMVGTGIAAENGILIKNSRALETAKNIDTFVFDKTGTLTNGTPVLTDIIKIKKGIEETEVLKIAASIEKKSEHPLAQAILNKAKLAKIEIEETSDFQTLPGQGIRGIWREKEILLGTKRLMTEKNINCLTIESKMEKMEKEGKTVIILAMEKEILALFAIADTLKNDSIQMITAIHKMGKNTVMLSGDNIRVAKAIAAKLGIKKVLAEIMPSDKAREIEKMQDEGHIVAMIGDGINDAPAIAKSNLGIAIGSGTDIAIETGDIVLIKSKLADIIKAINISKYTFKKIKQNLFWAFFYNIIGIPIAAGILFPISGKLLSPEIAALAMAFSSVSVVSNSLIMRRKKF</sequence>
<evidence type="ECO:0000256" key="5">
    <source>
        <dbReference type="ARBA" id="ARBA00022723"/>
    </source>
</evidence>
<dbReference type="FunFam" id="2.70.150.10:FF:000002">
    <property type="entry name" value="Copper-transporting ATPase 1, putative"/>
    <property type="match status" value="1"/>
</dbReference>
<evidence type="ECO:0000256" key="7">
    <source>
        <dbReference type="ARBA" id="ARBA00022840"/>
    </source>
</evidence>
<dbReference type="PRINTS" id="PR00943">
    <property type="entry name" value="CUATPASE"/>
</dbReference>
<dbReference type="Pfam" id="PF00702">
    <property type="entry name" value="Hydrolase"/>
    <property type="match status" value="1"/>
</dbReference>
<dbReference type="GO" id="GO:0005507">
    <property type="term" value="F:copper ion binding"/>
    <property type="evidence" value="ECO:0007669"/>
    <property type="project" value="TreeGrafter"/>
</dbReference>
<comment type="caution">
    <text evidence="13">The sequence shown here is derived from an EMBL/GenBank/DDBJ whole genome shotgun (WGS) entry which is preliminary data.</text>
</comment>
<dbReference type="Gene3D" id="3.30.70.100">
    <property type="match status" value="1"/>
</dbReference>
<evidence type="ECO:0000256" key="6">
    <source>
        <dbReference type="ARBA" id="ARBA00022741"/>
    </source>
</evidence>
<keyword evidence="4 11" id="KW-0812">Transmembrane</keyword>
<dbReference type="InterPro" id="IPR027256">
    <property type="entry name" value="P-typ_ATPase_IB"/>
</dbReference>
<protein>
    <submittedName>
        <fullName evidence="13">Heavy metal translocating P-type ATPase</fullName>
    </submittedName>
</protein>
<dbReference type="SUPFAM" id="SSF81653">
    <property type="entry name" value="Calcium ATPase, transduction domain A"/>
    <property type="match status" value="1"/>
</dbReference>
<feature type="transmembrane region" description="Helical" evidence="11">
    <location>
        <begin position="179"/>
        <end position="203"/>
    </location>
</feature>
<dbReference type="GO" id="GO:0005886">
    <property type="term" value="C:plasma membrane"/>
    <property type="evidence" value="ECO:0007669"/>
    <property type="project" value="UniProtKB-SubCell"/>
</dbReference>
<dbReference type="AlphaFoldDB" id="A0A2N2E999"/>
<dbReference type="PROSITE" id="PS50846">
    <property type="entry name" value="HMA_2"/>
    <property type="match status" value="1"/>
</dbReference>
<dbReference type="InterPro" id="IPR023214">
    <property type="entry name" value="HAD_sf"/>
</dbReference>
<dbReference type="SFLD" id="SFLDS00003">
    <property type="entry name" value="Haloacid_Dehalogenase"/>
    <property type="match status" value="1"/>
</dbReference>
<dbReference type="InterPro" id="IPR059000">
    <property type="entry name" value="ATPase_P-type_domA"/>
</dbReference>
<dbReference type="NCBIfam" id="TIGR01494">
    <property type="entry name" value="ATPase_P-type"/>
    <property type="match status" value="1"/>
</dbReference>
<dbReference type="NCBIfam" id="TIGR01512">
    <property type="entry name" value="ATPase-IB2_Cd"/>
    <property type="match status" value="1"/>
</dbReference>
<dbReference type="Gene3D" id="2.70.150.10">
    <property type="entry name" value="Calcium-transporting ATPase, cytoplasmic transduction domain A"/>
    <property type="match status" value="1"/>
</dbReference>
<evidence type="ECO:0000256" key="9">
    <source>
        <dbReference type="ARBA" id="ARBA00022989"/>
    </source>
</evidence>
<dbReference type="SFLD" id="SFLDF00027">
    <property type="entry name" value="p-type_atpase"/>
    <property type="match status" value="1"/>
</dbReference>
<feature type="transmembrane region" description="Helical" evidence="11">
    <location>
        <begin position="683"/>
        <end position="701"/>
    </location>
</feature>
<dbReference type="SUPFAM" id="SSF55008">
    <property type="entry name" value="HMA, heavy metal-associated domain"/>
    <property type="match status" value="1"/>
</dbReference>
<dbReference type="NCBIfam" id="TIGR01525">
    <property type="entry name" value="ATPase-IB_hvy"/>
    <property type="match status" value="1"/>
</dbReference>
<gene>
    <name evidence="13" type="ORF">CVU82_01800</name>
</gene>
<dbReference type="EMBL" id="PHAI01000002">
    <property type="protein sequence ID" value="PKM91313.1"/>
    <property type="molecule type" value="Genomic_DNA"/>
</dbReference>
<dbReference type="SFLD" id="SFLDG00002">
    <property type="entry name" value="C1.7:_P-type_atpase_like"/>
    <property type="match status" value="1"/>
</dbReference>
<keyword evidence="9 11" id="KW-1133">Transmembrane helix</keyword>
<dbReference type="NCBIfam" id="TIGR01511">
    <property type="entry name" value="ATPase-IB1_Cu"/>
    <property type="match status" value="1"/>
</dbReference>
<keyword evidence="5 11" id="KW-0479">Metal-binding</keyword>
<feature type="domain" description="HMA" evidence="12">
    <location>
        <begin position="3"/>
        <end position="69"/>
    </location>
</feature>
<proteinExistence type="inferred from homology"/>
<dbReference type="Gene3D" id="3.40.1110.10">
    <property type="entry name" value="Calcium-transporting ATPase, cytoplasmic domain N"/>
    <property type="match status" value="1"/>
</dbReference>
<dbReference type="PANTHER" id="PTHR43520">
    <property type="entry name" value="ATP7, ISOFORM B"/>
    <property type="match status" value="1"/>
</dbReference>
<evidence type="ECO:0000313" key="14">
    <source>
        <dbReference type="Proteomes" id="UP000233517"/>
    </source>
</evidence>
<name>A0A2N2E999_9BACT</name>
<evidence type="ECO:0000256" key="11">
    <source>
        <dbReference type="RuleBase" id="RU362081"/>
    </source>
</evidence>
<dbReference type="InterPro" id="IPR001757">
    <property type="entry name" value="P_typ_ATPase"/>
</dbReference>
<feature type="transmembrane region" description="Helical" evidence="11">
    <location>
        <begin position="124"/>
        <end position="142"/>
    </location>
</feature>
<dbReference type="FunFam" id="3.30.70.100:FF:000001">
    <property type="entry name" value="ATPase copper transporting beta"/>
    <property type="match status" value="1"/>
</dbReference>
<evidence type="ECO:0000256" key="10">
    <source>
        <dbReference type="ARBA" id="ARBA00023136"/>
    </source>
</evidence>
<dbReference type="InterPro" id="IPR036412">
    <property type="entry name" value="HAD-like_sf"/>
</dbReference>
<reference evidence="13 14" key="1">
    <citation type="journal article" date="2017" name="ISME J.">
        <title>Potential for microbial H2 and metal transformations associated with novel bacteria and archaea in deep terrestrial subsurface sediments.</title>
        <authorList>
            <person name="Hernsdorf A.W."/>
            <person name="Amano Y."/>
            <person name="Miyakawa K."/>
            <person name="Ise K."/>
            <person name="Suzuki Y."/>
            <person name="Anantharaman K."/>
            <person name="Probst A."/>
            <person name="Burstein D."/>
            <person name="Thomas B.C."/>
            <person name="Banfield J.F."/>
        </authorList>
    </citation>
    <scope>NUCLEOTIDE SEQUENCE [LARGE SCALE GENOMIC DNA]</scope>
    <source>
        <strain evidence="13">HGW-Falkowbacteria-1</strain>
    </source>
</reference>
<dbReference type="PRINTS" id="PR00942">
    <property type="entry name" value="CUATPASEI"/>
</dbReference>
<feature type="transmembrane region" description="Helical" evidence="11">
    <location>
        <begin position="154"/>
        <end position="173"/>
    </location>
</feature>
<evidence type="ECO:0000256" key="2">
    <source>
        <dbReference type="ARBA" id="ARBA00006024"/>
    </source>
</evidence>
<accession>A0A2N2E999</accession>
<dbReference type="PROSITE" id="PS01047">
    <property type="entry name" value="HMA_1"/>
    <property type="match status" value="1"/>
</dbReference>
<evidence type="ECO:0000256" key="8">
    <source>
        <dbReference type="ARBA" id="ARBA00022967"/>
    </source>
</evidence>
<keyword evidence="7 11" id="KW-0067">ATP-binding</keyword>
<dbReference type="InterPro" id="IPR023298">
    <property type="entry name" value="ATPase_P-typ_TM_dom_sf"/>
</dbReference>
<feature type="transmembrane region" description="Helical" evidence="11">
    <location>
        <begin position="713"/>
        <end position="731"/>
    </location>
</feature>
<keyword evidence="11" id="KW-1003">Cell membrane</keyword>
<dbReference type="Pfam" id="PF00403">
    <property type="entry name" value="HMA"/>
    <property type="match status" value="1"/>
</dbReference>
<evidence type="ECO:0000259" key="12">
    <source>
        <dbReference type="PROSITE" id="PS50846"/>
    </source>
</evidence>
<dbReference type="GO" id="GO:0055070">
    <property type="term" value="P:copper ion homeostasis"/>
    <property type="evidence" value="ECO:0007669"/>
    <property type="project" value="TreeGrafter"/>
</dbReference>
<dbReference type="GO" id="GO:0012505">
    <property type="term" value="C:endomembrane system"/>
    <property type="evidence" value="ECO:0007669"/>
    <property type="project" value="UniProtKB-SubCell"/>
</dbReference>
<evidence type="ECO:0000256" key="1">
    <source>
        <dbReference type="ARBA" id="ARBA00004127"/>
    </source>
</evidence>
<dbReference type="InterPro" id="IPR023299">
    <property type="entry name" value="ATPase_P-typ_cyto_dom_N"/>
</dbReference>
<keyword evidence="6 11" id="KW-0547">Nucleotide-binding</keyword>
<dbReference type="CDD" id="cd00371">
    <property type="entry name" value="HMA"/>
    <property type="match status" value="1"/>
</dbReference>
<dbReference type="GO" id="GO:0043682">
    <property type="term" value="F:P-type divalent copper transporter activity"/>
    <property type="evidence" value="ECO:0007669"/>
    <property type="project" value="TreeGrafter"/>
</dbReference>
<dbReference type="Gene3D" id="3.40.50.1000">
    <property type="entry name" value="HAD superfamily/HAD-like"/>
    <property type="match status" value="1"/>
</dbReference>
<comment type="subcellular location">
    <subcellularLocation>
        <location evidence="11">Cell membrane</location>
    </subcellularLocation>
    <subcellularLocation>
        <location evidence="1">Endomembrane system</location>
        <topology evidence="1">Multi-pass membrane protein</topology>
    </subcellularLocation>
</comment>
<evidence type="ECO:0000313" key="13">
    <source>
        <dbReference type="EMBL" id="PKM91313.1"/>
    </source>
</evidence>
<dbReference type="SUPFAM" id="SSF81665">
    <property type="entry name" value="Calcium ATPase, transmembrane domain M"/>
    <property type="match status" value="1"/>
</dbReference>
<feature type="transmembrane region" description="Helical" evidence="11">
    <location>
        <begin position="340"/>
        <end position="362"/>
    </location>
</feature>
<dbReference type="Proteomes" id="UP000233517">
    <property type="component" value="Unassembled WGS sequence"/>
</dbReference>
<dbReference type="GO" id="GO:0005524">
    <property type="term" value="F:ATP binding"/>
    <property type="evidence" value="ECO:0007669"/>
    <property type="project" value="UniProtKB-UniRule"/>
</dbReference>
<comment type="similarity">
    <text evidence="2 11">Belongs to the cation transport ATPase (P-type) (TC 3.A.3) family. Type IB subfamily.</text>
</comment>
<dbReference type="SUPFAM" id="SSF56784">
    <property type="entry name" value="HAD-like"/>
    <property type="match status" value="1"/>
</dbReference>
<organism evidence="13 14">
    <name type="scientific">Candidatus Falkowbacteria bacterium HGW-Falkowbacteria-1</name>
    <dbReference type="NCBI Taxonomy" id="2013768"/>
    <lineage>
        <taxon>Bacteria</taxon>
        <taxon>Candidatus Falkowiibacteriota</taxon>
    </lineage>
</organism>